<evidence type="ECO:0000313" key="7">
    <source>
        <dbReference type="Proteomes" id="UP000265618"/>
    </source>
</evidence>
<organism evidence="6 7">
    <name type="scientific">Kipferlia bialata</name>
    <dbReference type="NCBI Taxonomy" id="797122"/>
    <lineage>
        <taxon>Eukaryota</taxon>
        <taxon>Metamonada</taxon>
        <taxon>Carpediemonas-like organisms</taxon>
        <taxon>Kipferlia</taxon>
    </lineage>
</organism>
<evidence type="ECO:0000259" key="5">
    <source>
        <dbReference type="PROSITE" id="PS50102"/>
    </source>
</evidence>
<dbReference type="GO" id="GO:0003723">
    <property type="term" value="F:RNA binding"/>
    <property type="evidence" value="ECO:0007669"/>
    <property type="project" value="UniProtKB-UniRule"/>
</dbReference>
<dbReference type="InterPro" id="IPR012677">
    <property type="entry name" value="Nucleotide-bd_a/b_plait_sf"/>
</dbReference>
<proteinExistence type="predicted"/>
<evidence type="ECO:0000256" key="1">
    <source>
        <dbReference type="ARBA" id="ARBA00022737"/>
    </source>
</evidence>
<dbReference type="PANTHER" id="PTHR24012">
    <property type="entry name" value="RNA BINDING PROTEIN"/>
    <property type="match status" value="1"/>
</dbReference>
<feature type="region of interest" description="Disordered" evidence="4">
    <location>
        <begin position="40"/>
        <end position="104"/>
    </location>
</feature>
<dbReference type="Pfam" id="PF00076">
    <property type="entry name" value="RRM_1"/>
    <property type="match status" value="3"/>
</dbReference>
<feature type="domain" description="RRM" evidence="5">
    <location>
        <begin position="246"/>
        <end position="322"/>
    </location>
</feature>
<reference evidence="6 7" key="1">
    <citation type="journal article" date="2018" name="PLoS ONE">
        <title>The draft genome of Kipferlia bialata reveals reductive genome evolution in fornicate parasites.</title>
        <authorList>
            <person name="Tanifuji G."/>
            <person name="Takabayashi S."/>
            <person name="Kume K."/>
            <person name="Takagi M."/>
            <person name="Nakayama T."/>
            <person name="Kamikawa R."/>
            <person name="Inagaki Y."/>
            <person name="Hashimoto T."/>
        </authorList>
    </citation>
    <scope>NUCLEOTIDE SEQUENCE [LARGE SCALE GENOMIC DNA]</scope>
    <source>
        <strain evidence="6">NY0173</strain>
    </source>
</reference>
<dbReference type="SMART" id="SM00360">
    <property type="entry name" value="RRM"/>
    <property type="match status" value="3"/>
</dbReference>
<dbReference type="InterPro" id="IPR035979">
    <property type="entry name" value="RBD_domain_sf"/>
</dbReference>
<keyword evidence="2 3" id="KW-0694">RNA-binding</keyword>
<protein>
    <recommendedName>
        <fullName evidence="5">RRM domain-containing protein</fullName>
    </recommendedName>
</protein>
<dbReference type="Proteomes" id="UP000265618">
    <property type="component" value="Unassembled WGS sequence"/>
</dbReference>
<comment type="caution">
    <text evidence="6">The sequence shown here is derived from an EMBL/GenBank/DDBJ whole genome shotgun (WGS) entry which is preliminary data.</text>
</comment>
<keyword evidence="1" id="KW-0677">Repeat</keyword>
<evidence type="ECO:0000256" key="2">
    <source>
        <dbReference type="ARBA" id="ARBA00022884"/>
    </source>
</evidence>
<dbReference type="InterPro" id="IPR000504">
    <property type="entry name" value="RRM_dom"/>
</dbReference>
<feature type="compositionally biased region" description="Basic and acidic residues" evidence="4">
    <location>
        <begin position="50"/>
        <end position="95"/>
    </location>
</feature>
<dbReference type="AlphaFoldDB" id="A0A9K3CX22"/>
<accession>A0A9K3CX22</accession>
<dbReference type="SUPFAM" id="SSF54928">
    <property type="entry name" value="RNA-binding domain, RBD"/>
    <property type="match status" value="2"/>
</dbReference>
<dbReference type="EMBL" id="BDIP01001244">
    <property type="protein sequence ID" value="GIQ83948.1"/>
    <property type="molecule type" value="Genomic_DNA"/>
</dbReference>
<gene>
    <name evidence="6" type="ORF">KIPB_005355</name>
</gene>
<evidence type="ECO:0000256" key="3">
    <source>
        <dbReference type="PROSITE-ProRule" id="PRU00176"/>
    </source>
</evidence>
<dbReference type="PROSITE" id="PS50102">
    <property type="entry name" value="RRM"/>
    <property type="match status" value="2"/>
</dbReference>
<keyword evidence="7" id="KW-1185">Reference proteome</keyword>
<name>A0A9K3CX22_9EUKA</name>
<dbReference type="OrthoDB" id="5970at2759"/>
<sequence>MPLDGACLLFMACVSGVFYAAGWGMSLTCVSASHLVTEPAPSIPTTDADTSEKEGERQPVGDTGRERQTPEKVQQGERGRERQRPRERETEDVKTTPKQPGRLFFKGVPLHYTETDVRNMIRTFIERETPTSEVEERASRILGGISNLVVQGMVFDRKGKATNRRVRNGRVVMRWQKGGEIERGDSAQEARVSEGCHRAGDIYFRDREVAQEALLVMRYQRIGDAPDAPELHVMWCDAHKTADTKGNVFVSQLDPNVSARQICQAFEGHGGVVSVRVLRRYSGILWGAYVQFEKAEEAARVIETVNGTVVLGTEVKVEAYVPTQQRVGGNKKECDNVFIDNLPPGFTSEALRVLLEKHVGPTLSVYAGVDTRKHIGRVFGSARFASHEDAARALDIVPEIPLEDGQTLVCCPHRAAAQRQRMSHDEGKEREALFYDSGRGVFVVGIGFGPTKAPVVRLMTEALQGCGPITMAALFPKRKQRPRMGIVVFESPESATKAIETLNCTLIPSLNMSAPVQVCKAQRSWFDNPNAITKTVRNCTVTLNGGNGC</sequence>
<feature type="domain" description="RRM" evidence="5">
    <location>
        <begin position="335"/>
        <end position="408"/>
    </location>
</feature>
<evidence type="ECO:0000313" key="6">
    <source>
        <dbReference type="EMBL" id="GIQ83948.1"/>
    </source>
</evidence>
<evidence type="ECO:0000256" key="4">
    <source>
        <dbReference type="SAM" id="MobiDB-lite"/>
    </source>
</evidence>
<dbReference type="CDD" id="cd00590">
    <property type="entry name" value="RRM_SF"/>
    <property type="match status" value="2"/>
</dbReference>
<dbReference type="Gene3D" id="3.30.70.330">
    <property type="match status" value="3"/>
</dbReference>